<reference evidence="2" key="1">
    <citation type="thesis" date="2021" institute="BYU ScholarsArchive" country="Provo, UT, USA">
        <title>Applications of and Algorithms for Genome Assembly and Genomic Analyses with an Emphasis on Marine Teleosts.</title>
        <authorList>
            <person name="Pickett B.D."/>
        </authorList>
    </citation>
    <scope>NUCLEOTIDE SEQUENCE</scope>
    <source>
        <strain evidence="2">HI-2016</strain>
    </source>
</reference>
<organism evidence="2 3">
    <name type="scientific">Albula glossodonta</name>
    <name type="common">roundjaw bonefish</name>
    <dbReference type="NCBI Taxonomy" id="121402"/>
    <lineage>
        <taxon>Eukaryota</taxon>
        <taxon>Metazoa</taxon>
        <taxon>Chordata</taxon>
        <taxon>Craniata</taxon>
        <taxon>Vertebrata</taxon>
        <taxon>Euteleostomi</taxon>
        <taxon>Actinopterygii</taxon>
        <taxon>Neopterygii</taxon>
        <taxon>Teleostei</taxon>
        <taxon>Albuliformes</taxon>
        <taxon>Albulidae</taxon>
        <taxon>Albula</taxon>
    </lineage>
</organism>
<dbReference type="Proteomes" id="UP000824540">
    <property type="component" value="Unassembled WGS sequence"/>
</dbReference>
<feature type="region of interest" description="Disordered" evidence="1">
    <location>
        <begin position="213"/>
        <end position="246"/>
    </location>
</feature>
<dbReference type="AlphaFoldDB" id="A0A8T2NM67"/>
<evidence type="ECO:0000313" key="3">
    <source>
        <dbReference type="Proteomes" id="UP000824540"/>
    </source>
</evidence>
<sequence length="340" mass="35835">MALRGESWLQRLTDDIHGFHMIHKVSSPQVEGNLKGKEQTSAAPRGTHCVKFCSSIHGASPCSTTADITSCYGQSGSPSSSPSCDALCSSCSTVSYRRSGHTPIQWFLHQSQRSLHPSCLQHCSILCHGSDGVLICTHRGGQPRCLEVAGCGGEGKCPGLGLEQREASSVCCSALRSGRLGPAQTQWTSDPLRGEGVGVGGGGVLRCTFGGGRRQGRAGTPGFPSVGQGGRGGGGRDSVLGRRGGSGVDRTRGLLFGDRTQLGGCLLRRAPGQPLRSVKGPVSLLRCSAVLLFLGLYWSEADSLFLALYWKDTGPLFLDLHWSRLTRCSQIAMEHPSSGA</sequence>
<feature type="compositionally biased region" description="Gly residues" evidence="1">
    <location>
        <begin position="227"/>
        <end position="246"/>
    </location>
</feature>
<protein>
    <submittedName>
        <fullName evidence="2">Uncharacterized protein</fullName>
    </submittedName>
</protein>
<name>A0A8T2NM67_9TELE</name>
<evidence type="ECO:0000313" key="2">
    <source>
        <dbReference type="EMBL" id="KAG9338678.1"/>
    </source>
</evidence>
<proteinExistence type="predicted"/>
<evidence type="ECO:0000256" key="1">
    <source>
        <dbReference type="SAM" id="MobiDB-lite"/>
    </source>
</evidence>
<gene>
    <name evidence="2" type="ORF">JZ751_025516</name>
</gene>
<keyword evidence="3" id="KW-1185">Reference proteome</keyword>
<comment type="caution">
    <text evidence="2">The sequence shown here is derived from an EMBL/GenBank/DDBJ whole genome shotgun (WGS) entry which is preliminary data.</text>
</comment>
<accession>A0A8T2NM67</accession>
<dbReference type="EMBL" id="JAFBMS010000063">
    <property type="protein sequence ID" value="KAG9338678.1"/>
    <property type="molecule type" value="Genomic_DNA"/>
</dbReference>